<proteinExistence type="predicted"/>
<evidence type="ECO:0000256" key="1">
    <source>
        <dbReference type="SAM" id="MobiDB-lite"/>
    </source>
</evidence>
<feature type="region of interest" description="Disordered" evidence="1">
    <location>
        <begin position="1"/>
        <end position="38"/>
    </location>
</feature>
<reference evidence="2 3" key="1">
    <citation type="submission" date="2019-05" db="EMBL/GenBank/DDBJ databases">
        <title>Ruegeria sp. nov., isolated from tidal flat.</title>
        <authorList>
            <person name="Kim W."/>
        </authorList>
    </citation>
    <scope>NUCLEOTIDE SEQUENCE [LARGE SCALE GENOMIC DNA]</scope>
    <source>
        <strain evidence="2 3">CAU 1488</strain>
    </source>
</reference>
<dbReference type="Proteomes" id="UP001193035">
    <property type="component" value="Unassembled WGS sequence"/>
</dbReference>
<protein>
    <submittedName>
        <fullName evidence="2">Uncharacterized protein</fullName>
    </submittedName>
</protein>
<dbReference type="RefSeq" id="WP_138839875.1">
    <property type="nucleotide sequence ID" value="NZ_VCPD01000001.1"/>
</dbReference>
<organism evidence="2 3">
    <name type="scientific">Ruegeria sediminis</name>
    <dbReference type="NCBI Taxonomy" id="2583820"/>
    <lineage>
        <taxon>Bacteria</taxon>
        <taxon>Pseudomonadati</taxon>
        <taxon>Pseudomonadota</taxon>
        <taxon>Alphaproteobacteria</taxon>
        <taxon>Rhodobacterales</taxon>
        <taxon>Roseobacteraceae</taxon>
        <taxon>Ruegeria</taxon>
    </lineage>
</organism>
<comment type="caution">
    <text evidence="2">The sequence shown here is derived from an EMBL/GenBank/DDBJ whole genome shotgun (WGS) entry which is preliminary data.</text>
</comment>
<evidence type="ECO:0000313" key="3">
    <source>
        <dbReference type="Proteomes" id="UP001193035"/>
    </source>
</evidence>
<sequence>MTVPVWPSELPRPTRPGWQGQYSDPRLKKSGDAGPPGYRRRWSSVARAVQLTVQLSRSQKATFDTFFEYDTRMGVLPFWMPDPTTDGWPMLTEIGTPVLDGAGNPVLLSAQWLCLFGSEMPVERIVGVEFHYSFPVWVMP</sequence>
<gene>
    <name evidence="2" type="ORF">FGK63_01730</name>
</gene>
<accession>A0ABY2X359</accession>
<name>A0ABY2X359_9RHOB</name>
<keyword evidence="3" id="KW-1185">Reference proteome</keyword>
<evidence type="ECO:0000313" key="2">
    <source>
        <dbReference type="EMBL" id="TMV09816.1"/>
    </source>
</evidence>
<dbReference type="EMBL" id="VCPD01000001">
    <property type="protein sequence ID" value="TMV09816.1"/>
    <property type="molecule type" value="Genomic_DNA"/>
</dbReference>